<dbReference type="PANTHER" id="PTHR12706">
    <property type="entry name" value="STRAWBERRY NOTCH-RELATED"/>
    <property type="match status" value="1"/>
</dbReference>
<feature type="compositionally biased region" description="Basic and acidic residues" evidence="4">
    <location>
        <begin position="1396"/>
        <end position="1414"/>
    </location>
</feature>
<keyword evidence="9" id="KW-1185">Reference proteome</keyword>
<keyword evidence="2" id="KW-0805">Transcription regulation</keyword>
<dbReference type="SUPFAM" id="SSF52540">
    <property type="entry name" value="P-loop containing nucleoside triphosphate hydrolases"/>
    <property type="match status" value="2"/>
</dbReference>
<feature type="compositionally biased region" description="Basic and acidic residues" evidence="4">
    <location>
        <begin position="778"/>
        <end position="790"/>
    </location>
</feature>
<dbReference type="Pfam" id="PF13871">
    <property type="entry name" value="Helicase_C_4"/>
    <property type="match status" value="1"/>
</dbReference>
<gene>
    <name evidence="8" type="ORF">MSPICULIGERA_LOCUS17386</name>
</gene>
<feature type="region of interest" description="Disordered" evidence="4">
    <location>
        <begin position="778"/>
        <end position="823"/>
    </location>
</feature>
<evidence type="ECO:0000256" key="1">
    <source>
        <dbReference type="ARBA" id="ARBA00006992"/>
    </source>
</evidence>
<dbReference type="InterPro" id="IPR039187">
    <property type="entry name" value="SNO_AAA"/>
</dbReference>
<dbReference type="GO" id="GO:0042393">
    <property type="term" value="F:histone binding"/>
    <property type="evidence" value="ECO:0007669"/>
    <property type="project" value="TreeGrafter"/>
</dbReference>
<feature type="compositionally biased region" description="Low complexity" evidence="4">
    <location>
        <begin position="662"/>
        <end position="672"/>
    </location>
</feature>
<evidence type="ECO:0000256" key="2">
    <source>
        <dbReference type="ARBA" id="ARBA00023015"/>
    </source>
</evidence>
<dbReference type="Pfam" id="PF13872">
    <property type="entry name" value="AAA_34"/>
    <property type="match status" value="1"/>
</dbReference>
<feature type="domain" description="Strawberry notch helicase C" evidence="5">
    <location>
        <begin position="863"/>
        <end position="1140"/>
    </location>
</feature>
<evidence type="ECO:0000259" key="7">
    <source>
        <dbReference type="Pfam" id="PF25373"/>
    </source>
</evidence>
<accession>A0AA36D1U9</accession>
<feature type="domain" description="SBNO alpha/beta" evidence="7">
    <location>
        <begin position="1178"/>
        <end position="1297"/>
    </location>
</feature>
<dbReference type="PANTHER" id="PTHR12706:SF30">
    <property type="entry name" value="PROTEIN STRAWBERRY NOTCH-RELATED"/>
    <property type="match status" value="1"/>
</dbReference>
<feature type="region of interest" description="Disordered" evidence="4">
    <location>
        <begin position="625"/>
        <end position="672"/>
    </location>
</feature>
<evidence type="ECO:0000259" key="6">
    <source>
        <dbReference type="Pfam" id="PF13872"/>
    </source>
</evidence>
<reference evidence="8" key="1">
    <citation type="submission" date="2023-06" db="EMBL/GenBank/DDBJ databases">
        <authorList>
            <person name="Delattre M."/>
        </authorList>
    </citation>
    <scope>NUCLEOTIDE SEQUENCE</scope>
    <source>
        <strain evidence="8">AF72</strain>
    </source>
</reference>
<dbReference type="Gene3D" id="3.40.50.300">
    <property type="entry name" value="P-loop containing nucleotide triphosphate hydrolases"/>
    <property type="match status" value="1"/>
</dbReference>
<feature type="region of interest" description="Disordered" evidence="4">
    <location>
        <begin position="64"/>
        <end position="99"/>
    </location>
</feature>
<proteinExistence type="inferred from homology"/>
<organism evidence="8 9">
    <name type="scientific">Mesorhabditis spiculigera</name>
    <dbReference type="NCBI Taxonomy" id="96644"/>
    <lineage>
        <taxon>Eukaryota</taxon>
        <taxon>Metazoa</taxon>
        <taxon>Ecdysozoa</taxon>
        <taxon>Nematoda</taxon>
        <taxon>Chromadorea</taxon>
        <taxon>Rhabditida</taxon>
        <taxon>Rhabditina</taxon>
        <taxon>Rhabditomorpha</taxon>
        <taxon>Rhabditoidea</taxon>
        <taxon>Rhabditidae</taxon>
        <taxon>Mesorhabditinae</taxon>
        <taxon>Mesorhabditis</taxon>
    </lineage>
</organism>
<evidence type="ECO:0000313" key="9">
    <source>
        <dbReference type="Proteomes" id="UP001177023"/>
    </source>
</evidence>
<protein>
    <submittedName>
        <fullName evidence="8">Uncharacterized protein</fullName>
    </submittedName>
</protein>
<dbReference type="GO" id="GO:0031490">
    <property type="term" value="F:chromatin DNA binding"/>
    <property type="evidence" value="ECO:0007669"/>
    <property type="project" value="TreeGrafter"/>
</dbReference>
<dbReference type="InterPro" id="IPR027417">
    <property type="entry name" value="P-loop_NTPase"/>
</dbReference>
<dbReference type="GO" id="GO:0005634">
    <property type="term" value="C:nucleus"/>
    <property type="evidence" value="ECO:0007669"/>
    <property type="project" value="TreeGrafter"/>
</dbReference>
<feature type="region of interest" description="Disordered" evidence="4">
    <location>
        <begin position="694"/>
        <end position="740"/>
    </location>
</feature>
<dbReference type="GO" id="GO:0006355">
    <property type="term" value="P:regulation of DNA-templated transcription"/>
    <property type="evidence" value="ECO:0007669"/>
    <property type="project" value="InterPro"/>
</dbReference>
<evidence type="ECO:0000256" key="3">
    <source>
        <dbReference type="ARBA" id="ARBA00023163"/>
    </source>
</evidence>
<feature type="compositionally biased region" description="Acidic residues" evidence="4">
    <location>
        <begin position="727"/>
        <end position="740"/>
    </location>
</feature>
<feature type="compositionally biased region" description="Basic residues" evidence="4">
    <location>
        <begin position="791"/>
        <end position="803"/>
    </location>
</feature>
<evidence type="ECO:0000259" key="5">
    <source>
        <dbReference type="Pfam" id="PF13871"/>
    </source>
</evidence>
<evidence type="ECO:0000313" key="8">
    <source>
        <dbReference type="EMBL" id="CAJ0579156.1"/>
    </source>
</evidence>
<feature type="non-terminal residue" evidence="8">
    <location>
        <position position="1414"/>
    </location>
</feature>
<feature type="domain" description="Strawberry notch AAA" evidence="6">
    <location>
        <begin position="178"/>
        <end position="485"/>
    </location>
</feature>
<feature type="region of interest" description="Disordered" evidence="4">
    <location>
        <begin position="1368"/>
        <end position="1414"/>
    </location>
</feature>
<feature type="compositionally biased region" description="Basic and acidic residues" evidence="4">
    <location>
        <begin position="804"/>
        <end position="815"/>
    </location>
</feature>
<comment type="similarity">
    <text evidence="1">Belongs to the SBNO family.</text>
</comment>
<dbReference type="InterPro" id="IPR026937">
    <property type="entry name" value="SBNO_Helicase_C_dom"/>
</dbReference>
<dbReference type="Proteomes" id="UP001177023">
    <property type="component" value="Unassembled WGS sequence"/>
</dbReference>
<dbReference type="FunFam" id="3.40.50.300:FF:000342">
    <property type="entry name" value="Protein strawberry notch homolog 2"/>
    <property type="match status" value="1"/>
</dbReference>
<keyword evidence="3" id="KW-0804">Transcription</keyword>
<sequence>MNPNRAKETHDFNKYVAESLPPTRVFLEQRLPSADLGPAAPMSHHDVFHSTGHEYCTYSDITRTQHAERKRPGTIVEPPPPKRFLGNNGPFDGLQDDKARGNSQLTISQSIAGPSGSSGILKTFRRINKTAPSPDSSTTTRAHIDGILREADEHDENLAHVETYYEYRPSKLKAGLSHPDSVVETATLSSVSPPNIAYIHQIPDSVIDNGLISSLQLESMIYACQSHETKLPNGERAGYLIGDGAGVGKGRTIAAMIMENYRNGRKRSIWLSVSNDLRFDSSRDLQDIGARKIQVHQLTKLKYAPINSAENGKIKKGVIFATYTSLLGECRTGNYPDYRTRMQQLIRWFGEDYDGLIVFDECHKAKNLIPAGAGGKPTKTGKLVLELQESLPNARIVYASATGASEPRNMAYMSRLGLWGKGTTFPNFFSFLNVIERRGLGAMEIVAMEMKSRGLYLARQLSFRGVSFKTMRVPLTEEYARLYDESVKLWMEVKRQFQIAAQQLPEEQRHNMKLIWGQFWACHQRFFKYLCIAFKVEACVQLCDEAMADGKCIVIGLQSTGDARTKELVEDGVEITEFVSTAKRVLQELIIRYFPDSMDGSEDEDPLKYFEFGRRRSKKKTAKLPWDALNGKTATNGNGAVKKPNGSAECTDSTGGSESDAEASSDISVSSANLSDFTDTEVKHDDANWEKKLQQEALSSGSERDETTDPDDMDSITHVDAIAPFPEDTESSDDEEYEEDSSVFFNPFEFDYCNEIPYENRQRRKQLVHSKVRDPLKELKRSRDKRERRLANKRLARKKQRKRRELDSMRKRNELAKQAAANPSASEFMKSTKLCDDSYYDSLDVKNKLLAKVEELGKDLPANTLDHLINRLGGPDNVAEMTGRRYRIIQTESGEITHQRRNDKTDVALELINMEEKENFMSGRKKVAIISEVASSGISLQADKRAINQLPRVHITLELPWSADKAIQQFGRTHRSNQVVAPEYIFLISELAGEQRFASTVAKRLELLGALTHGDRRATETRDLSKFNLDTKYGRMALDSTLRSITGALRPPLLPEPDNYTPGPFFRDMCIYLESVGVLALSNGVYIVDKEGQKISKFLNRILGLPVYAQSALFSYFSDILEELVHKAKQDGTFDLGIMDLSSGDHVQKQDTRTYDGVYSNGKFHVELHKLSVDRGCSWTEAIEISSSHKLPEDGFYSTSESTRGTPCCVLVYTLASRRLTDTDRIYAVTRPSTGRSTRLETLAEIKKKYVKIELPKAEEMWKKQYDASAKQCQHQFLFGSCRNQDENHSFCEYGRRLRTYFVLAGMVLSIWPLLEEISPQTTQSNLASSRIQVVRVCTDEDQKIVGVLILPSNVRKLMAKIAEYSTSSQAIDHRKEKKQNGTSDTSSNSSPGAAKADEQPDNKPKKTETPPPK</sequence>
<feature type="compositionally biased region" description="Polar residues" evidence="4">
    <location>
        <begin position="1381"/>
        <end position="1392"/>
    </location>
</feature>
<dbReference type="EMBL" id="CATQJA010002655">
    <property type="protein sequence ID" value="CAJ0579156.1"/>
    <property type="molecule type" value="Genomic_DNA"/>
</dbReference>
<evidence type="ECO:0000256" key="4">
    <source>
        <dbReference type="SAM" id="MobiDB-lite"/>
    </source>
</evidence>
<name>A0AA36D1U9_9BILA</name>
<dbReference type="InterPro" id="IPR057332">
    <property type="entry name" value="SBNO_a/b_dom"/>
</dbReference>
<dbReference type="InterPro" id="IPR026741">
    <property type="entry name" value="SNO"/>
</dbReference>
<dbReference type="Pfam" id="PF25373">
    <property type="entry name" value="SBNO"/>
    <property type="match status" value="1"/>
</dbReference>
<comment type="caution">
    <text evidence="8">The sequence shown here is derived from an EMBL/GenBank/DDBJ whole genome shotgun (WGS) entry which is preliminary data.</text>
</comment>